<keyword evidence="1" id="KW-0167">Capsid protein</keyword>
<evidence type="ECO:0000313" key="2">
    <source>
        <dbReference type="Proteomes" id="UP000028868"/>
    </source>
</evidence>
<proteinExistence type="predicted"/>
<dbReference type="Proteomes" id="UP000028868">
    <property type="component" value="Unassembled WGS sequence"/>
</dbReference>
<dbReference type="RefSeq" id="WP_051744184.1">
    <property type="nucleotide sequence ID" value="NZ_CCDH010000002.1"/>
</dbReference>
<dbReference type="OrthoDB" id="1655185at2"/>
<dbReference type="Pfam" id="PF10612">
    <property type="entry name" value="Spore-coat_CotZ"/>
    <property type="match status" value="1"/>
</dbReference>
<accession>A0A024P8P9</accession>
<protein>
    <submittedName>
        <fullName evidence="1">Spore coat protein Z</fullName>
    </submittedName>
</protein>
<keyword evidence="2" id="KW-1185">Reference proteome</keyword>
<organism evidence="1 2">
    <name type="scientific">Halobacillus karajensis</name>
    <dbReference type="NCBI Taxonomy" id="195088"/>
    <lineage>
        <taxon>Bacteria</taxon>
        <taxon>Bacillati</taxon>
        <taxon>Bacillota</taxon>
        <taxon>Bacilli</taxon>
        <taxon>Bacillales</taxon>
        <taxon>Bacillaceae</taxon>
        <taxon>Halobacillus</taxon>
    </lineage>
</organism>
<reference evidence="1 2" key="2">
    <citation type="submission" date="2014-05" db="EMBL/GenBank/DDBJ databases">
        <title>Draft genome sequence of Halobacillus karajensis HK-03.</title>
        <authorList>
            <person name="Khelaifia S."/>
            <person name="Croce O."/>
            <person name="Lagier J.C."/>
            <person name="Raoult D."/>
        </authorList>
    </citation>
    <scope>NUCLEOTIDE SEQUENCE [LARGE SCALE GENOMIC DNA]</scope>
    <source>
        <strain evidence="1 2">HD-03</strain>
    </source>
</reference>
<dbReference type="InterPro" id="IPR019593">
    <property type="entry name" value="Spore_coat_protein_Z/Y"/>
</dbReference>
<keyword evidence="1" id="KW-0946">Virion</keyword>
<dbReference type="EMBL" id="CCDI010000004">
    <property type="protein sequence ID" value="CDQ25295.1"/>
    <property type="molecule type" value="Genomic_DNA"/>
</dbReference>
<sequence length="188" mass="20506">MSSCHSKGKGNCVREVLDEIIKAQDEVASRDNCCDVSCERSIRELLSPTGNGNGPTTVPFILYCKDCKPFIGSSVVRRQLDMSPNFALECLESPIFKAKKFVDGKKDCVKLELLIPVTQGGSQPGPSGKGNRVCDYFPGSSVRNLRSTGVCITVDLDCFCSITCLEPTTPLMATQEEMNDAVCDRHED</sequence>
<reference evidence="2" key="1">
    <citation type="submission" date="2014-03" db="EMBL/GenBank/DDBJ databases">
        <authorList>
            <person name="Urmite Genomes U."/>
        </authorList>
    </citation>
    <scope>NUCLEOTIDE SEQUENCE [LARGE SCALE GENOMIC DNA]</scope>
    <source>
        <strain evidence="2">HD-03</strain>
    </source>
</reference>
<gene>
    <name evidence="1" type="primary">cotZ_2</name>
    <name evidence="1" type="ORF">BN983_03611</name>
</gene>
<evidence type="ECO:0000313" key="1">
    <source>
        <dbReference type="EMBL" id="CDQ25295.1"/>
    </source>
</evidence>
<name>A0A024P8P9_9BACI</name>
<dbReference type="AlphaFoldDB" id="A0A024P8P9"/>
<comment type="caution">
    <text evidence="1">The sequence shown here is derived from an EMBL/GenBank/DDBJ whole genome shotgun (WGS) entry which is preliminary data.</text>
</comment>